<comment type="caution">
    <text evidence="3">The sequence shown here is derived from an EMBL/GenBank/DDBJ whole genome shotgun (WGS) entry which is preliminary data.</text>
</comment>
<evidence type="ECO:0000313" key="4">
    <source>
        <dbReference type="Proteomes" id="UP001605036"/>
    </source>
</evidence>
<dbReference type="CDD" id="cd05121">
    <property type="entry name" value="ABC1_ADCK3-like"/>
    <property type="match status" value="1"/>
</dbReference>
<dbReference type="PROSITE" id="PS50011">
    <property type="entry name" value="PROTEIN_KINASE_DOM"/>
    <property type="match status" value="1"/>
</dbReference>
<gene>
    <name evidence="3" type="ORF">R1flu_009603</name>
</gene>
<organism evidence="3 4">
    <name type="scientific">Riccia fluitans</name>
    <dbReference type="NCBI Taxonomy" id="41844"/>
    <lineage>
        <taxon>Eukaryota</taxon>
        <taxon>Viridiplantae</taxon>
        <taxon>Streptophyta</taxon>
        <taxon>Embryophyta</taxon>
        <taxon>Marchantiophyta</taxon>
        <taxon>Marchantiopsida</taxon>
        <taxon>Marchantiidae</taxon>
        <taxon>Marchantiales</taxon>
        <taxon>Ricciaceae</taxon>
        <taxon>Riccia</taxon>
    </lineage>
</organism>
<dbReference type="SUPFAM" id="SSF56112">
    <property type="entry name" value="Protein kinase-like (PK-like)"/>
    <property type="match status" value="1"/>
</dbReference>
<evidence type="ECO:0000313" key="3">
    <source>
        <dbReference type="EMBL" id="KAL2642016.1"/>
    </source>
</evidence>
<sequence length="560" mass="61213">MTTMAFTSTTASAFRLITAVSSPEELGSSRSRGTGWASTSNRVLLHRESQRRSSSLAVRAVSTTSKAPSSPPADQTERFAKLNDLLVEVAKTAANTGPRGAVRLAQGIEAVATVGAEWLLQQTQGAQISVNSRTPFAVDPPGPKQLRKLFEKLGATYIKLGQFIASAPTLFPAEYVKEFQSCLDKTPPIPFNQIQAIIRQDLGRRLEDVYEYIDPEPLASASIAQVHAAKLKESQKDVVIKVLKPGVEDTLTVDLNFIYITAKVLEFLNPQISRTSLVGIVGDIRASMLEEVDFRKEAMNIEAFRNYIEATGSTRLATAPYVYRHLSSRRVLTMERLFGSPLTDLDSIRSIVPNPEATLINALNVWFGSLIACETFHADVHAGNLLVLKDGRIGFIDFGIVGRISPATWIAMETFLQSIGTNQYSAMAKALVTMGATAETVDIDNFARDLEKIFSAVGELDSDLLITAAGGPGGATTMAASVAFDEQQVNALLLEVIRVSESYGLRFPREFGLLLKQLLYFDRYTRLLAPGLNVFDDDRVQISTNRDTTYYPPPSFGSGR</sequence>
<dbReference type="Proteomes" id="UP001605036">
    <property type="component" value="Unassembled WGS sequence"/>
</dbReference>
<dbReference type="InterPro" id="IPR004147">
    <property type="entry name" value="ABC1_dom"/>
</dbReference>
<name>A0ABD1Z2Z6_9MARC</name>
<protein>
    <recommendedName>
        <fullName evidence="2">Protein kinase domain-containing protein</fullName>
    </recommendedName>
</protein>
<evidence type="ECO:0000259" key="2">
    <source>
        <dbReference type="PROSITE" id="PS50011"/>
    </source>
</evidence>
<dbReference type="InterPro" id="IPR000719">
    <property type="entry name" value="Prot_kinase_dom"/>
</dbReference>
<feature type="region of interest" description="Disordered" evidence="1">
    <location>
        <begin position="24"/>
        <end position="76"/>
    </location>
</feature>
<feature type="domain" description="Protein kinase" evidence="2">
    <location>
        <begin position="212"/>
        <end position="540"/>
    </location>
</feature>
<dbReference type="PANTHER" id="PTHR43173">
    <property type="entry name" value="ABC1 FAMILY PROTEIN"/>
    <property type="match status" value="1"/>
</dbReference>
<dbReference type="InterPro" id="IPR011009">
    <property type="entry name" value="Kinase-like_dom_sf"/>
</dbReference>
<reference evidence="3 4" key="1">
    <citation type="submission" date="2024-09" db="EMBL/GenBank/DDBJ databases">
        <title>Chromosome-scale assembly of Riccia fluitans.</title>
        <authorList>
            <person name="Paukszto L."/>
            <person name="Sawicki J."/>
            <person name="Karawczyk K."/>
            <person name="Piernik-Szablinska J."/>
            <person name="Szczecinska M."/>
            <person name="Mazdziarz M."/>
        </authorList>
    </citation>
    <scope>NUCLEOTIDE SEQUENCE [LARGE SCALE GENOMIC DNA]</scope>
    <source>
        <strain evidence="3">Rf_01</strain>
        <tissue evidence="3">Aerial parts of the thallus</tissue>
    </source>
</reference>
<feature type="compositionally biased region" description="Polar residues" evidence="1">
    <location>
        <begin position="28"/>
        <end position="42"/>
    </location>
</feature>
<feature type="compositionally biased region" description="Low complexity" evidence="1">
    <location>
        <begin position="52"/>
        <end position="68"/>
    </location>
</feature>
<accession>A0ABD1Z2Z6</accession>
<evidence type="ECO:0000256" key="1">
    <source>
        <dbReference type="SAM" id="MobiDB-lite"/>
    </source>
</evidence>
<dbReference type="EMBL" id="JBHFFA010000002">
    <property type="protein sequence ID" value="KAL2642016.1"/>
    <property type="molecule type" value="Genomic_DNA"/>
</dbReference>
<dbReference type="InterPro" id="IPR051130">
    <property type="entry name" value="Mito_struct-func_regulator"/>
</dbReference>
<dbReference type="Pfam" id="PF03109">
    <property type="entry name" value="ABC1"/>
    <property type="match status" value="1"/>
</dbReference>
<proteinExistence type="predicted"/>
<keyword evidence="4" id="KW-1185">Reference proteome</keyword>
<dbReference type="AlphaFoldDB" id="A0ABD1Z2Z6"/>
<dbReference type="PANTHER" id="PTHR43173:SF22">
    <property type="entry name" value="OS07G0227800 PROTEIN"/>
    <property type="match status" value="1"/>
</dbReference>